<sequence>MRILTEQLERLEQRSATLAEVGAAVEQWARREFTGKVDQGGIVATVGASGNLLALDISGLSKRRHDGVTLGDAVLAAVHAAEQAAAEARTTMMRDLGAGAHLSTLMNQARHDFEVRTTATSHQDPAQG</sequence>
<reference evidence="1 2" key="1">
    <citation type="submission" date="2022-06" db="EMBL/GenBank/DDBJ databases">
        <title>Sequencing the genomes of 1000 actinobacteria strains.</title>
        <authorList>
            <person name="Klenk H.-P."/>
        </authorList>
    </citation>
    <scope>NUCLEOTIDE SEQUENCE [LARGE SCALE GENOMIC DNA]</scope>
    <source>
        <strain evidence="1 2">DSM 44170</strain>
    </source>
</reference>
<organism evidence="1 2">
    <name type="scientific">Nonomuraea roseoviolacea subsp. carminata</name>
    <dbReference type="NCBI Taxonomy" id="160689"/>
    <lineage>
        <taxon>Bacteria</taxon>
        <taxon>Bacillati</taxon>
        <taxon>Actinomycetota</taxon>
        <taxon>Actinomycetes</taxon>
        <taxon>Streptosporangiales</taxon>
        <taxon>Streptosporangiaceae</taxon>
        <taxon>Nonomuraea</taxon>
    </lineage>
</organism>
<keyword evidence="1" id="KW-0238">DNA-binding</keyword>
<comment type="caution">
    <text evidence="1">The sequence shown here is derived from an EMBL/GenBank/DDBJ whole genome shotgun (WGS) entry which is preliminary data.</text>
</comment>
<gene>
    <name evidence="1" type="ORF">HD595_003927</name>
</gene>
<dbReference type="Gene3D" id="3.30.1310.10">
    <property type="entry name" value="Nucleoid-associated protein YbaB-like domain"/>
    <property type="match status" value="1"/>
</dbReference>
<proteinExistence type="predicted"/>
<dbReference type="EMBL" id="JAMZEC010000001">
    <property type="protein sequence ID" value="MCP2347805.1"/>
    <property type="molecule type" value="Genomic_DNA"/>
</dbReference>
<dbReference type="RefSeq" id="WP_253771061.1">
    <property type="nucleotide sequence ID" value="NZ_BAAAVE010000004.1"/>
</dbReference>
<dbReference type="Pfam" id="PF02575">
    <property type="entry name" value="YbaB_DNA_bd"/>
    <property type="match status" value="1"/>
</dbReference>
<accession>A0ABT1K1C7</accession>
<dbReference type="Proteomes" id="UP001320766">
    <property type="component" value="Unassembled WGS sequence"/>
</dbReference>
<dbReference type="InterPro" id="IPR004401">
    <property type="entry name" value="YbaB/EbfC"/>
</dbReference>
<keyword evidence="2" id="KW-1185">Reference proteome</keyword>
<protein>
    <submittedName>
        <fullName evidence="1">DNA-binding protein YbaB</fullName>
    </submittedName>
</protein>
<dbReference type="InterPro" id="IPR036894">
    <property type="entry name" value="YbaB-like_sf"/>
</dbReference>
<dbReference type="GO" id="GO:0003677">
    <property type="term" value="F:DNA binding"/>
    <property type="evidence" value="ECO:0007669"/>
    <property type="project" value="UniProtKB-KW"/>
</dbReference>
<name>A0ABT1K1C7_9ACTN</name>
<evidence type="ECO:0000313" key="2">
    <source>
        <dbReference type="Proteomes" id="UP001320766"/>
    </source>
</evidence>
<dbReference type="SUPFAM" id="SSF82607">
    <property type="entry name" value="YbaB-like"/>
    <property type="match status" value="1"/>
</dbReference>
<evidence type="ECO:0000313" key="1">
    <source>
        <dbReference type="EMBL" id="MCP2347805.1"/>
    </source>
</evidence>